<name>A0ABQ4J5P5_9ACTN</name>
<proteinExistence type="predicted"/>
<evidence type="ECO:0000313" key="1">
    <source>
        <dbReference type="EMBL" id="GIJ25481.1"/>
    </source>
</evidence>
<dbReference type="EMBL" id="BOPC01000009">
    <property type="protein sequence ID" value="GIJ25481.1"/>
    <property type="molecule type" value="Genomic_DNA"/>
</dbReference>
<dbReference type="SUPFAM" id="SSF52540">
    <property type="entry name" value="P-loop containing nucleoside triphosphate hydrolases"/>
    <property type="match status" value="1"/>
</dbReference>
<dbReference type="Pfam" id="PF13481">
    <property type="entry name" value="AAA_25"/>
    <property type="match status" value="1"/>
</dbReference>
<dbReference type="InterPro" id="IPR027417">
    <property type="entry name" value="P-loop_NTPase"/>
</dbReference>
<evidence type="ECO:0000313" key="2">
    <source>
        <dbReference type="Proteomes" id="UP000653076"/>
    </source>
</evidence>
<dbReference type="Gene3D" id="3.40.50.300">
    <property type="entry name" value="P-loop containing nucleotide triphosphate hydrolases"/>
    <property type="match status" value="1"/>
</dbReference>
<evidence type="ECO:0008006" key="3">
    <source>
        <dbReference type="Google" id="ProtNLM"/>
    </source>
</evidence>
<protein>
    <recommendedName>
        <fullName evidence="3">AAA family ATPase</fullName>
    </recommendedName>
</protein>
<keyword evidence="2" id="KW-1185">Reference proteome</keyword>
<organism evidence="1 2">
    <name type="scientific">Micromonospora qiuiae</name>
    <dbReference type="NCBI Taxonomy" id="502268"/>
    <lineage>
        <taxon>Bacteria</taxon>
        <taxon>Bacillati</taxon>
        <taxon>Actinomycetota</taxon>
        <taxon>Actinomycetes</taxon>
        <taxon>Micromonosporales</taxon>
        <taxon>Micromonosporaceae</taxon>
        <taxon>Micromonospora</taxon>
    </lineage>
</organism>
<dbReference type="Proteomes" id="UP000653076">
    <property type="component" value="Unassembled WGS sequence"/>
</dbReference>
<dbReference type="RefSeq" id="WP_204032802.1">
    <property type="nucleotide sequence ID" value="NZ_BOPC01000009.1"/>
</dbReference>
<reference evidence="1 2" key="1">
    <citation type="submission" date="2021-01" db="EMBL/GenBank/DDBJ databases">
        <title>Whole genome shotgun sequence of Verrucosispora qiuiae NBRC 106684.</title>
        <authorList>
            <person name="Komaki H."/>
            <person name="Tamura T."/>
        </authorList>
    </citation>
    <scope>NUCLEOTIDE SEQUENCE [LARGE SCALE GENOMIC DNA]</scope>
    <source>
        <strain evidence="1 2">NBRC 106684</strain>
    </source>
</reference>
<sequence>MTASLRSAAVYADDGWTEQDAADRCGVDVDQLRAYLAGRNAGKAEVLQARDERPVDEPQARRSWRPVDLTAVLEGTYQPPRATVGRRDDGIGLFYPGRMHTIASESEAGKTWLALLAVRAELEAGNGVLYLDFEDDEGGIVGRLLAMQTKPEHIRDRFAYVKPDDAIGALGNRQDLGDVLGELRPTLAVLDGVTEAMSLHGLEMKDNTDVAAFGKLLPRWIADQGPATVALDHVTKNAEGRGRYAIGGVHKLNGLNGAGYVLENRRPFGVGLTGRSTVYITKDRPAQLRRHALPGREGLFWFGDLVVTSHEQEFVEPSLTPPTSSPDTGLRPTTVMTKVSRILSENPGGLSKNAIEQLAGGKAGVVRAALELLVNEGFVLQRRQGVSMIHTHIRPFTIEALEEPRG</sequence>
<comment type="caution">
    <text evidence="1">The sequence shown here is derived from an EMBL/GenBank/DDBJ whole genome shotgun (WGS) entry which is preliminary data.</text>
</comment>
<gene>
    <name evidence="1" type="ORF">Vqi01_06430</name>
</gene>
<accession>A0ABQ4J5P5</accession>